<proteinExistence type="inferred from homology"/>
<feature type="domain" description="SLC41A/MgtE integral membrane" evidence="9">
    <location>
        <begin position="17"/>
        <end position="85"/>
    </location>
</feature>
<evidence type="ECO:0000256" key="4">
    <source>
        <dbReference type="ARBA" id="ARBA00022692"/>
    </source>
</evidence>
<dbReference type="Gene3D" id="1.10.357.20">
    <property type="entry name" value="SLC41 divalent cation transporters, integral membrane domain"/>
    <property type="match status" value="1"/>
</dbReference>
<evidence type="ECO:0000256" key="8">
    <source>
        <dbReference type="SAM" id="Phobius"/>
    </source>
</evidence>
<dbReference type="GO" id="GO:0016020">
    <property type="term" value="C:membrane"/>
    <property type="evidence" value="ECO:0007669"/>
    <property type="project" value="UniProtKB-SubCell"/>
</dbReference>
<evidence type="ECO:0000256" key="5">
    <source>
        <dbReference type="ARBA" id="ARBA00022842"/>
    </source>
</evidence>
<organism evidence="10 11">
    <name type="scientific">Weissella viridescens</name>
    <name type="common">Lactobacillus viridescens</name>
    <dbReference type="NCBI Taxonomy" id="1629"/>
    <lineage>
        <taxon>Bacteria</taxon>
        <taxon>Bacillati</taxon>
        <taxon>Bacillota</taxon>
        <taxon>Bacilli</taxon>
        <taxon>Lactobacillales</taxon>
        <taxon>Lactobacillaceae</taxon>
        <taxon>Weissella</taxon>
    </lineage>
</organism>
<evidence type="ECO:0000256" key="2">
    <source>
        <dbReference type="ARBA" id="ARBA00009749"/>
    </source>
</evidence>
<dbReference type="PANTHER" id="PTHR41394:SF5">
    <property type="entry name" value="SLC41A_MGTE INTEGRAL MEMBRANE DOMAIN-CONTAINING PROTEIN"/>
    <property type="match status" value="1"/>
</dbReference>
<feature type="transmembrane region" description="Helical" evidence="8">
    <location>
        <begin position="76"/>
        <end position="94"/>
    </location>
</feature>
<sequence length="96" mass="10535">MNFNWMCYWYRCWSDNFTVVTVWKHNVLLGLAVGLAMGIAILVANVAGAFIPLIMDAIHVDPAVASGPFISTLSDLTSVLIYFNIAGLFIHLFGAI</sequence>
<dbReference type="SUPFAM" id="SSF161093">
    <property type="entry name" value="MgtE membrane domain-like"/>
    <property type="match status" value="1"/>
</dbReference>
<dbReference type="EMBL" id="UHIV01000008">
    <property type="protein sequence ID" value="SUP61485.1"/>
    <property type="molecule type" value="Genomic_DNA"/>
</dbReference>
<evidence type="ECO:0000256" key="7">
    <source>
        <dbReference type="ARBA" id="ARBA00023136"/>
    </source>
</evidence>
<name>A0A380P8R5_WEIVI</name>
<evidence type="ECO:0000259" key="9">
    <source>
        <dbReference type="Pfam" id="PF01769"/>
    </source>
</evidence>
<dbReference type="AlphaFoldDB" id="A0A380P8R5"/>
<dbReference type="GO" id="GO:0008324">
    <property type="term" value="F:monoatomic cation transmembrane transporter activity"/>
    <property type="evidence" value="ECO:0007669"/>
    <property type="project" value="InterPro"/>
</dbReference>
<comment type="similarity">
    <text evidence="2">Belongs to the SLC41A transporter family.</text>
</comment>
<comment type="subcellular location">
    <subcellularLocation>
        <location evidence="1">Membrane</location>
        <topology evidence="1">Multi-pass membrane protein</topology>
    </subcellularLocation>
</comment>
<evidence type="ECO:0000313" key="10">
    <source>
        <dbReference type="EMBL" id="SUP61485.1"/>
    </source>
</evidence>
<keyword evidence="4 8" id="KW-0812">Transmembrane</keyword>
<keyword evidence="7 8" id="KW-0472">Membrane</keyword>
<reference evidence="10 11" key="1">
    <citation type="submission" date="2018-06" db="EMBL/GenBank/DDBJ databases">
        <authorList>
            <consortium name="Pathogen Informatics"/>
            <person name="Doyle S."/>
        </authorList>
    </citation>
    <scope>NUCLEOTIDE SEQUENCE [LARGE SCALE GENOMIC DNA]</scope>
    <source>
        <strain evidence="10 11">NCTC13645</strain>
    </source>
</reference>
<evidence type="ECO:0000313" key="11">
    <source>
        <dbReference type="Proteomes" id="UP000254621"/>
    </source>
</evidence>
<feature type="transmembrane region" description="Helical" evidence="8">
    <location>
        <begin position="27"/>
        <end position="55"/>
    </location>
</feature>
<dbReference type="Pfam" id="PF01769">
    <property type="entry name" value="MgtE"/>
    <property type="match status" value="1"/>
</dbReference>
<dbReference type="InterPro" id="IPR036739">
    <property type="entry name" value="SLC41_membr_dom_sf"/>
</dbReference>
<gene>
    <name evidence="10" type="primary">mgtE_3</name>
    <name evidence="10" type="ORF">NCTC13645_02648</name>
</gene>
<evidence type="ECO:0000256" key="6">
    <source>
        <dbReference type="ARBA" id="ARBA00022989"/>
    </source>
</evidence>
<keyword evidence="3" id="KW-0813">Transport</keyword>
<accession>A0A380P8R5</accession>
<dbReference type="PANTHER" id="PTHR41394">
    <property type="entry name" value="MAGNESIUM TRANSPORTER MGTE"/>
    <property type="match status" value="1"/>
</dbReference>
<dbReference type="InterPro" id="IPR006667">
    <property type="entry name" value="SLC41_membr_dom"/>
</dbReference>
<evidence type="ECO:0000256" key="3">
    <source>
        <dbReference type="ARBA" id="ARBA00022448"/>
    </source>
</evidence>
<keyword evidence="5" id="KW-0460">Magnesium</keyword>
<keyword evidence="6 8" id="KW-1133">Transmembrane helix</keyword>
<dbReference type="Proteomes" id="UP000254621">
    <property type="component" value="Unassembled WGS sequence"/>
</dbReference>
<protein>
    <submittedName>
        <fullName evidence="10">Magnesium transporter mgtE</fullName>
    </submittedName>
</protein>
<evidence type="ECO:0000256" key="1">
    <source>
        <dbReference type="ARBA" id="ARBA00004141"/>
    </source>
</evidence>